<evidence type="ECO:0000256" key="1">
    <source>
        <dbReference type="ARBA" id="ARBA00004651"/>
    </source>
</evidence>
<dbReference type="PANTHER" id="PTHR42770:SF11">
    <property type="entry name" value="INNER MEMBRANE TRANSPORT PROTEIN YBAT"/>
    <property type="match status" value="1"/>
</dbReference>
<accession>A0A2K8L7C4</accession>
<dbReference type="InterPro" id="IPR050367">
    <property type="entry name" value="APC_superfamily"/>
</dbReference>
<evidence type="ECO:0000313" key="8">
    <source>
        <dbReference type="Proteomes" id="UP000231637"/>
    </source>
</evidence>
<evidence type="ECO:0000256" key="3">
    <source>
        <dbReference type="ARBA" id="ARBA00022692"/>
    </source>
</evidence>
<keyword evidence="5 6" id="KW-0472">Membrane</keyword>
<keyword evidence="4 6" id="KW-1133">Transmembrane helix</keyword>
<feature type="transmembrane region" description="Helical" evidence="6">
    <location>
        <begin position="188"/>
        <end position="206"/>
    </location>
</feature>
<evidence type="ECO:0000256" key="2">
    <source>
        <dbReference type="ARBA" id="ARBA00022475"/>
    </source>
</evidence>
<dbReference type="Proteomes" id="UP000231637">
    <property type="component" value="Chromosome"/>
</dbReference>
<organism evidence="7 8">
    <name type="scientific">Mariprofundus ferrinatatus</name>
    <dbReference type="NCBI Taxonomy" id="1921087"/>
    <lineage>
        <taxon>Bacteria</taxon>
        <taxon>Pseudomonadati</taxon>
        <taxon>Pseudomonadota</taxon>
        <taxon>Candidatius Mariprofundia</taxon>
        <taxon>Mariprofundales</taxon>
        <taxon>Mariprofundaceae</taxon>
        <taxon>Mariprofundus</taxon>
    </lineage>
</organism>
<dbReference type="RefSeq" id="WP_157821268.1">
    <property type="nucleotide sequence ID" value="NZ_CP018800.1"/>
</dbReference>
<dbReference type="EMBL" id="CP018800">
    <property type="protein sequence ID" value="ATX81761.1"/>
    <property type="molecule type" value="Genomic_DNA"/>
</dbReference>
<dbReference type="Gene3D" id="1.20.1740.10">
    <property type="entry name" value="Amino acid/polyamine transporter I"/>
    <property type="match status" value="1"/>
</dbReference>
<name>A0A2K8L7C4_9PROT</name>
<feature type="transmembrane region" description="Helical" evidence="6">
    <location>
        <begin position="150"/>
        <end position="168"/>
    </location>
</feature>
<protein>
    <submittedName>
        <fullName evidence="7">Amino acid/polyamine/organocation transporter, APC superfamily</fullName>
    </submittedName>
</protein>
<evidence type="ECO:0000313" key="7">
    <source>
        <dbReference type="EMBL" id="ATX81761.1"/>
    </source>
</evidence>
<dbReference type="KEGG" id="mfn:Ga0123462_0892"/>
<evidence type="ECO:0000256" key="6">
    <source>
        <dbReference type="SAM" id="Phobius"/>
    </source>
</evidence>
<gene>
    <name evidence="7" type="ORF">Ga0123462_0892</name>
</gene>
<dbReference type="PANTHER" id="PTHR42770">
    <property type="entry name" value="AMINO ACID TRANSPORTER-RELATED"/>
    <property type="match status" value="1"/>
</dbReference>
<feature type="transmembrane region" description="Helical" evidence="6">
    <location>
        <begin position="124"/>
        <end position="143"/>
    </location>
</feature>
<keyword evidence="3 6" id="KW-0812">Transmembrane</keyword>
<comment type="subcellular location">
    <subcellularLocation>
        <location evidence="1">Cell membrane</location>
        <topology evidence="1">Multi-pass membrane protein</topology>
    </subcellularLocation>
</comment>
<feature type="transmembrane region" description="Helical" evidence="6">
    <location>
        <begin position="227"/>
        <end position="255"/>
    </location>
</feature>
<evidence type="ECO:0000256" key="4">
    <source>
        <dbReference type="ARBA" id="ARBA00022989"/>
    </source>
</evidence>
<feature type="transmembrane region" description="Helical" evidence="6">
    <location>
        <begin position="94"/>
        <end position="118"/>
    </location>
</feature>
<evidence type="ECO:0000256" key="5">
    <source>
        <dbReference type="ARBA" id="ARBA00023136"/>
    </source>
</evidence>
<feature type="transmembrane region" description="Helical" evidence="6">
    <location>
        <begin position="348"/>
        <end position="367"/>
    </location>
</feature>
<dbReference type="InterPro" id="IPR002293">
    <property type="entry name" value="AA/rel_permease1"/>
</dbReference>
<proteinExistence type="predicted"/>
<dbReference type="GO" id="GO:0022857">
    <property type="term" value="F:transmembrane transporter activity"/>
    <property type="evidence" value="ECO:0007669"/>
    <property type="project" value="InterPro"/>
</dbReference>
<keyword evidence="8" id="KW-1185">Reference proteome</keyword>
<feature type="transmembrane region" description="Helical" evidence="6">
    <location>
        <begin position="379"/>
        <end position="402"/>
    </location>
</feature>
<feature type="transmembrane region" description="Helical" evidence="6">
    <location>
        <begin position="321"/>
        <end position="342"/>
    </location>
</feature>
<dbReference type="OrthoDB" id="5298909at2"/>
<sequence length="404" mass="43553">MNEAIKLKRIVSLPMVTLYGLGTIIGAGIFVLIGKVTGITGIYAPVAFLTASIVAGFTALSYAELSSRFPRSAGEAIYLEEIFHHRWLSNGTGIAVIIIGVISAATITNGAVGYIQVFVDLPEWLIILLLVTTLTLLASWGILESVAAAGFTTAITIIGLLVVVGLNARNLTSLPERLPELIPQSPEIWSMIIFGAFVAFYAFIGFEDMINIAEEVKQPQRNMPRAIILALVITTILYLLVSLTAVLSLPAQVLAESKAPLTALIGDDRQAVKTTITLVSILAIADGILIQIIKTARILYGMSSQKLIPPLFASIHPTTRTPLIATCTVAAAILLFALIFPLLTLAQFTSLITLIVFAVINFSLWCLKLREETVKNETINLSAWLPLIGFLLCLSFVLAQLLQL</sequence>
<feature type="transmembrane region" description="Helical" evidence="6">
    <location>
        <begin position="12"/>
        <end position="36"/>
    </location>
</feature>
<feature type="transmembrane region" description="Helical" evidence="6">
    <location>
        <begin position="275"/>
        <end position="300"/>
    </location>
</feature>
<dbReference type="GO" id="GO:0005886">
    <property type="term" value="C:plasma membrane"/>
    <property type="evidence" value="ECO:0007669"/>
    <property type="project" value="UniProtKB-SubCell"/>
</dbReference>
<feature type="transmembrane region" description="Helical" evidence="6">
    <location>
        <begin position="42"/>
        <end position="63"/>
    </location>
</feature>
<reference evidence="7 8" key="1">
    <citation type="submission" date="2016-12" db="EMBL/GenBank/DDBJ databases">
        <title>Isolation and genomic insights into novel planktonic Zetaproteobacteria from stratified waters of the Chesapeake Bay.</title>
        <authorList>
            <person name="McAllister S.M."/>
            <person name="Kato S."/>
            <person name="Chan C.S."/>
            <person name="Chiu B.K."/>
            <person name="Field E.K."/>
        </authorList>
    </citation>
    <scope>NUCLEOTIDE SEQUENCE [LARGE SCALE GENOMIC DNA]</scope>
    <source>
        <strain evidence="7 8">CP-8</strain>
    </source>
</reference>
<dbReference type="Pfam" id="PF13520">
    <property type="entry name" value="AA_permease_2"/>
    <property type="match status" value="1"/>
</dbReference>
<dbReference type="PIRSF" id="PIRSF006060">
    <property type="entry name" value="AA_transporter"/>
    <property type="match status" value="1"/>
</dbReference>
<dbReference type="AlphaFoldDB" id="A0A2K8L7C4"/>
<keyword evidence="2" id="KW-1003">Cell membrane</keyword>